<evidence type="ECO:0000256" key="1">
    <source>
        <dbReference type="SAM" id="MobiDB-lite"/>
    </source>
</evidence>
<proteinExistence type="predicted"/>
<protein>
    <submittedName>
        <fullName evidence="2">Uncharacterized protein</fullName>
    </submittedName>
</protein>
<name>A0AAE0YSW3_9GAST</name>
<comment type="caution">
    <text evidence="2">The sequence shown here is derived from an EMBL/GenBank/DDBJ whole genome shotgun (WGS) entry which is preliminary data.</text>
</comment>
<evidence type="ECO:0000313" key="3">
    <source>
        <dbReference type="Proteomes" id="UP001283361"/>
    </source>
</evidence>
<sequence length="138" mass="15078">MSKQRHNHNNSSNNNNNTSLKQQEKQRSSGERKAITEICRTTAVKGKDKSAQIMRCSPSVDLCSVGGLKQRLASRQSQADSGLSIVSKLFYETLARSPFHILVSLGPHTHRAGRQTSSTLGQCLSPAARLSVILRPPP</sequence>
<reference evidence="2" key="1">
    <citation type="journal article" date="2023" name="G3 (Bethesda)">
        <title>A reference genome for the long-term kleptoplast-retaining sea slug Elysia crispata morphotype clarki.</title>
        <authorList>
            <person name="Eastman K.E."/>
            <person name="Pendleton A.L."/>
            <person name="Shaikh M.A."/>
            <person name="Suttiyut T."/>
            <person name="Ogas R."/>
            <person name="Tomko P."/>
            <person name="Gavelis G."/>
            <person name="Widhalm J.R."/>
            <person name="Wisecaver J.H."/>
        </authorList>
    </citation>
    <scope>NUCLEOTIDE SEQUENCE</scope>
    <source>
        <strain evidence="2">ECLA1</strain>
    </source>
</reference>
<evidence type="ECO:0000313" key="2">
    <source>
        <dbReference type="EMBL" id="KAK3756468.1"/>
    </source>
</evidence>
<organism evidence="2 3">
    <name type="scientific">Elysia crispata</name>
    <name type="common">lettuce slug</name>
    <dbReference type="NCBI Taxonomy" id="231223"/>
    <lineage>
        <taxon>Eukaryota</taxon>
        <taxon>Metazoa</taxon>
        <taxon>Spiralia</taxon>
        <taxon>Lophotrochozoa</taxon>
        <taxon>Mollusca</taxon>
        <taxon>Gastropoda</taxon>
        <taxon>Heterobranchia</taxon>
        <taxon>Euthyneura</taxon>
        <taxon>Panpulmonata</taxon>
        <taxon>Sacoglossa</taxon>
        <taxon>Placobranchoidea</taxon>
        <taxon>Plakobranchidae</taxon>
        <taxon>Elysia</taxon>
    </lineage>
</organism>
<keyword evidence="3" id="KW-1185">Reference proteome</keyword>
<dbReference type="EMBL" id="JAWDGP010005508">
    <property type="protein sequence ID" value="KAK3756468.1"/>
    <property type="molecule type" value="Genomic_DNA"/>
</dbReference>
<dbReference type="AlphaFoldDB" id="A0AAE0YSW3"/>
<feature type="region of interest" description="Disordered" evidence="1">
    <location>
        <begin position="1"/>
        <end position="34"/>
    </location>
</feature>
<accession>A0AAE0YSW3</accession>
<feature type="compositionally biased region" description="Basic and acidic residues" evidence="1">
    <location>
        <begin position="22"/>
        <end position="34"/>
    </location>
</feature>
<dbReference type="Proteomes" id="UP001283361">
    <property type="component" value="Unassembled WGS sequence"/>
</dbReference>
<gene>
    <name evidence="2" type="ORF">RRG08_056635</name>
</gene>